<protein>
    <submittedName>
        <fullName evidence="2">Cathepsin L1</fullName>
    </submittedName>
</protein>
<gene>
    <name evidence="2" type="ORF">TREES_T100008081</name>
</gene>
<proteinExistence type="predicted"/>
<feature type="domain" description="Cathepsin propeptide inhibitor" evidence="1">
    <location>
        <begin position="1"/>
        <end position="31"/>
    </location>
</feature>
<dbReference type="InterPro" id="IPR038765">
    <property type="entry name" value="Papain-like_cys_pep_sf"/>
</dbReference>
<dbReference type="Gene3D" id="1.10.287.2250">
    <property type="match status" value="1"/>
</dbReference>
<dbReference type="Proteomes" id="UP000011518">
    <property type="component" value="Unassembled WGS sequence"/>
</dbReference>
<dbReference type="InterPro" id="IPR013201">
    <property type="entry name" value="Prot_inhib_I29"/>
</dbReference>
<keyword evidence="3" id="KW-1185">Reference proteome</keyword>
<organism evidence="2 3">
    <name type="scientific">Tupaia chinensis</name>
    <name type="common">Chinese tree shrew</name>
    <name type="synonym">Tupaia belangeri chinensis</name>
    <dbReference type="NCBI Taxonomy" id="246437"/>
    <lineage>
        <taxon>Eukaryota</taxon>
        <taxon>Metazoa</taxon>
        <taxon>Chordata</taxon>
        <taxon>Craniata</taxon>
        <taxon>Vertebrata</taxon>
        <taxon>Euteleostomi</taxon>
        <taxon>Mammalia</taxon>
        <taxon>Eutheria</taxon>
        <taxon>Euarchontoglires</taxon>
        <taxon>Scandentia</taxon>
        <taxon>Tupaiidae</taxon>
        <taxon>Tupaia</taxon>
    </lineage>
</organism>
<reference evidence="3" key="1">
    <citation type="submission" date="2012-07" db="EMBL/GenBank/DDBJ databases">
        <title>Genome of the Chinese tree shrew, a rising model animal genetically related to primates.</title>
        <authorList>
            <person name="Zhang G."/>
            <person name="Fan Y."/>
            <person name="Yao Y."/>
            <person name="Huang Z."/>
        </authorList>
    </citation>
    <scope>NUCLEOTIDE SEQUENCE [LARGE SCALE GENOMIC DNA]</scope>
</reference>
<dbReference type="InParanoid" id="L8YG29"/>
<dbReference type="Pfam" id="PF08246">
    <property type="entry name" value="Inhibitor_I29"/>
    <property type="match status" value="1"/>
</dbReference>
<evidence type="ECO:0000313" key="2">
    <source>
        <dbReference type="EMBL" id="ELV13406.1"/>
    </source>
</evidence>
<dbReference type="EMBL" id="KB361740">
    <property type="protein sequence ID" value="ELV13406.1"/>
    <property type="molecule type" value="Genomic_DNA"/>
</dbReference>
<evidence type="ECO:0000313" key="3">
    <source>
        <dbReference type="Proteomes" id="UP000011518"/>
    </source>
</evidence>
<dbReference type="SUPFAM" id="SSF54001">
    <property type="entry name" value="Cysteine proteinases"/>
    <property type="match status" value="1"/>
</dbReference>
<sequence>MIEQHSLEYSEGKHTFTMPMNAFGDMTDEEFRQMTNDFQKEKHKKGTVSHQSLPEVPESVDWGERLCDFCEESGMMESESDLHLHWKSRRN</sequence>
<dbReference type="AlphaFoldDB" id="L8YG29"/>
<accession>L8YG29</accession>
<dbReference type="STRING" id="246437.L8YG29"/>
<name>L8YG29_TUPCH</name>
<reference evidence="3" key="2">
    <citation type="journal article" date="2013" name="Nat. Commun.">
        <title>Genome of the Chinese tree shrew.</title>
        <authorList>
            <person name="Fan Y."/>
            <person name="Huang Z.Y."/>
            <person name="Cao C.C."/>
            <person name="Chen C.S."/>
            <person name="Chen Y.X."/>
            <person name="Fan D.D."/>
            <person name="He J."/>
            <person name="Hou H.L."/>
            <person name="Hu L."/>
            <person name="Hu X.T."/>
            <person name="Jiang X.T."/>
            <person name="Lai R."/>
            <person name="Lang Y.S."/>
            <person name="Liang B."/>
            <person name="Liao S.G."/>
            <person name="Mu D."/>
            <person name="Ma Y.Y."/>
            <person name="Niu Y.Y."/>
            <person name="Sun X.Q."/>
            <person name="Xia J.Q."/>
            <person name="Xiao J."/>
            <person name="Xiong Z.Q."/>
            <person name="Xu L."/>
            <person name="Yang L."/>
            <person name="Zhang Y."/>
            <person name="Zhao W."/>
            <person name="Zhao X.D."/>
            <person name="Zheng Y.T."/>
            <person name="Zhou J.M."/>
            <person name="Zhu Y.B."/>
            <person name="Zhang G.J."/>
            <person name="Wang J."/>
            <person name="Yao Y.G."/>
        </authorList>
    </citation>
    <scope>NUCLEOTIDE SEQUENCE [LARGE SCALE GENOMIC DNA]</scope>
</reference>
<evidence type="ECO:0000259" key="1">
    <source>
        <dbReference type="Pfam" id="PF08246"/>
    </source>
</evidence>